<gene>
    <name evidence="1" type="ORF">IE53DRAFT_280952</name>
</gene>
<keyword evidence="2" id="KW-1185">Reference proteome</keyword>
<evidence type="ECO:0000313" key="2">
    <source>
        <dbReference type="Proteomes" id="UP000245626"/>
    </source>
</evidence>
<name>A0ACD0NMG5_9BASI</name>
<dbReference type="Proteomes" id="UP000245626">
    <property type="component" value="Unassembled WGS sequence"/>
</dbReference>
<evidence type="ECO:0000313" key="1">
    <source>
        <dbReference type="EMBL" id="PWN46950.1"/>
    </source>
</evidence>
<organism evidence="1 2">
    <name type="scientific">Violaceomyces palustris</name>
    <dbReference type="NCBI Taxonomy" id="1673888"/>
    <lineage>
        <taxon>Eukaryota</taxon>
        <taxon>Fungi</taxon>
        <taxon>Dikarya</taxon>
        <taxon>Basidiomycota</taxon>
        <taxon>Ustilaginomycotina</taxon>
        <taxon>Ustilaginomycetes</taxon>
        <taxon>Violaceomycetales</taxon>
        <taxon>Violaceomycetaceae</taxon>
        <taxon>Violaceomyces</taxon>
    </lineage>
</organism>
<accession>A0ACD0NMG5</accession>
<dbReference type="EMBL" id="KZ820616">
    <property type="protein sequence ID" value="PWN46950.1"/>
    <property type="molecule type" value="Genomic_DNA"/>
</dbReference>
<proteinExistence type="predicted"/>
<protein>
    <submittedName>
        <fullName evidence="1">Uncharacterized protein</fullName>
    </submittedName>
</protein>
<sequence>MESKVSMSANMNVTSSNSPERRRRSGGRCGSREGDSIGVESAPSQEIAPVKRNEEQRRPCRLTAFLHPSSMPHHVRQSSLSLWLGFCVGKVFFFPPPPFPASPLISACPPLIMVVMDVILSRRCRLSRFKPLAYPCFISLQPPLSYDSHISLVGGTRSAVPQRHPILISIIKTEASYSRSLRPPSSSMTYHNL</sequence>
<reference evidence="1 2" key="1">
    <citation type="journal article" date="2018" name="Mol. Biol. Evol.">
        <title>Broad Genomic Sampling Reveals a Smut Pathogenic Ancestry of the Fungal Clade Ustilaginomycotina.</title>
        <authorList>
            <person name="Kijpornyongpan T."/>
            <person name="Mondo S.J."/>
            <person name="Barry K."/>
            <person name="Sandor L."/>
            <person name="Lee J."/>
            <person name="Lipzen A."/>
            <person name="Pangilinan J."/>
            <person name="LaButti K."/>
            <person name="Hainaut M."/>
            <person name="Henrissat B."/>
            <person name="Grigoriev I.V."/>
            <person name="Spatafora J.W."/>
            <person name="Aime M.C."/>
        </authorList>
    </citation>
    <scope>NUCLEOTIDE SEQUENCE [LARGE SCALE GENOMIC DNA]</scope>
    <source>
        <strain evidence="1 2">SA 807</strain>
    </source>
</reference>